<name>A0A183KSK1_9TREM</name>
<reference evidence="4" key="1">
    <citation type="submission" date="2016-06" db="UniProtKB">
        <authorList>
            <consortium name="WormBaseParasite"/>
        </authorList>
    </citation>
    <scope>IDENTIFICATION</scope>
</reference>
<evidence type="ECO:0000313" key="2">
    <source>
        <dbReference type="EMBL" id="VDP64758.1"/>
    </source>
</evidence>
<evidence type="ECO:0000313" key="3">
    <source>
        <dbReference type="Proteomes" id="UP000279833"/>
    </source>
</evidence>
<dbReference type="AlphaFoldDB" id="A0A183KSK1"/>
<evidence type="ECO:0000313" key="4">
    <source>
        <dbReference type="WBParaSite" id="SCUD_0001804101-mRNA-1"/>
    </source>
</evidence>
<evidence type="ECO:0000256" key="1">
    <source>
        <dbReference type="SAM" id="MobiDB-lite"/>
    </source>
</evidence>
<dbReference type="EMBL" id="UZAK01040537">
    <property type="protein sequence ID" value="VDP64758.1"/>
    <property type="molecule type" value="Genomic_DNA"/>
</dbReference>
<dbReference type="PANTHER" id="PTHR19446">
    <property type="entry name" value="REVERSE TRANSCRIPTASES"/>
    <property type="match status" value="1"/>
</dbReference>
<feature type="compositionally biased region" description="Basic residues" evidence="1">
    <location>
        <begin position="41"/>
        <end position="50"/>
    </location>
</feature>
<dbReference type="Proteomes" id="UP000279833">
    <property type="component" value="Unassembled WGS sequence"/>
</dbReference>
<feature type="compositionally biased region" description="Basic and acidic residues" evidence="1">
    <location>
        <begin position="31"/>
        <end position="40"/>
    </location>
</feature>
<protein>
    <submittedName>
        <fullName evidence="4">Rev protein</fullName>
    </submittedName>
</protein>
<gene>
    <name evidence="2" type="ORF">SCUD_LOCUS18038</name>
</gene>
<organism evidence="4">
    <name type="scientific">Schistosoma curassoni</name>
    <dbReference type="NCBI Taxonomy" id="6186"/>
    <lineage>
        <taxon>Eukaryota</taxon>
        <taxon>Metazoa</taxon>
        <taxon>Spiralia</taxon>
        <taxon>Lophotrochozoa</taxon>
        <taxon>Platyhelminthes</taxon>
        <taxon>Trematoda</taxon>
        <taxon>Digenea</taxon>
        <taxon>Strigeidida</taxon>
        <taxon>Schistosomatoidea</taxon>
        <taxon>Schistosomatidae</taxon>
        <taxon>Schistosoma</taxon>
    </lineage>
</organism>
<keyword evidence="3" id="KW-1185">Reference proteome</keyword>
<proteinExistence type="predicted"/>
<reference evidence="2 3" key="2">
    <citation type="submission" date="2018-11" db="EMBL/GenBank/DDBJ databases">
        <authorList>
            <consortium name="Pathogen Informatics"/>
        </authorList>
    </citation>
    <scope>NUCLEOTIDE SEQUENCE [LARGE SCALE GENOMIC DNA]</scope>
    <source>
        <strain evidence="2">Dakar</strain>
        <strain evidence="3">Dakar, Senegal</strain>
    </source>
</reference>
<dbReference type="WBParaSite" id="SCUD_0001804101-mRNA-1">
    <property type="protein sequence ID" value="SCUD_0001804101-mRNA-1"/>
    <property type="gene ID" value="SCUD_0001804101"/>
</dbReference>
<accession>A0A183KSK1</accession>
<sequence length="178" mass="20457">MNIIQCYEPTNDSSENDKNYFCEAAVDRRGVLKKEPERPGRRPKRQGRNGQHRWNRWVELFEELLSRPAPLNIEAEHTDLPLDVTSPTIEIRMAIKQIKRRKAAGPDNIPSEALKSDMEIWEEEQTPPTDWKEGQLIKIPKKGDLNKCGNYRGITLLSVPGKVFNSVAEPDNAQIRNQ</sequence>
<feature type="region of interest" description="Disordered" evidence="1">
    <location>
        <begin position="31"/>
        <end position="50"/>
    </location>
</feature>